<gene>
    <name evidence="1" type="ORF">TU35_009065</name>
</gene>
<evidence type="ECO:0000313" key="2">
    <source>
        <dbReference type="Proteomes" id="UP000033636"/>
    </source>
</evidence>
<protein>
    <submittedName>
        <fullName evidence="1">LUD domain-containing protein</fullName>
    </submittedName>
</protein>
<comment type="caution">
    <text evidence="1">The sequence shown here is derived from an EMBL/GenBank/DDBJ whole genome shotgun (WGS) entry which is preliminary data.</text>
</comment>
<name>A0ACC6V2Q8_9CREN</name>
<accession>A0ACC6V2Q8</accession>
<reference evidence="1" key="1">
    <citation type="submission" date="2024-07" db="EMBL/GenBank/DDBJ databases">
        <title>Metagenome and Metagenome-Assembled Genomes of Archaea from a hot spring from the geothermal field of Los Azufres, Mexico.</title>
        <authorList>
            <person name="Marin-Paredes R."/>
            <person name="Martinez-Romero E."/>
            <person name="Servin-Garciduenas L.E."/>
        </authorList>
    </citation>
    <scope>NUCLEOTIDE SEQUENCE</scope>
</reference>
<evidence type="ECO:0000313" key="1">
    <source>
        <dbReference type="EMBL" id="MFB6491364.1"/>
    </source>
</evidence>
<dbReference type="EMBL" id="JZWT02000030">
    <property type="protein sequence ID" value="MFB6491364.1"/>
    <property type="molecule type" value="Genomic_DNA"/>
</dbReference>
<dbReference type="Proteomes" id="UP000033636">
    <property type="component" value="Unassembled WGS sequence"/>
</dbReference>
<proteinExistence type="predicted"/>
<sequence length="384" mass="41387">MWQELFAKASDAALRRIDEALSRHSYLEQLAKRLREVKLEVINNLDYYIEEAMKSVERVGGKAYLAEDGETAREIIGRIVGSGKVVVLGKSNTALEVGLREHLQKLGNEVWETDLGEFIVQIGGDKPSHMIAPALHLSRGDVAKLFKERLGIDVGDDPAALATAAGEFLRAKFAKADVGITGANAVAADTGAVVNVENEGNIRKATVFPPVYIAIAGVEKIVPTLLDALELALVQAAYHGLYPPTYVEVSAGPSSTADIELVRVRPAQGPREFHLVLVDNGRRAAAKDPALREALLCIRCLRCGFVCPTYRAIGREFGEPPYVGPAGVMWLAVTRGVAAAGPSSVKCLHAGNCREVCPMGINIPEVIAYIKRKYVEEVGAPSNR</sequence>
<organism evidence="1 2">
    <name type="scientific">Thermoproteus sp. AZ2</name>
    <dbReference type="NCBI Taxonomy" id="1609232"/>
    <lineage>
        <taxon>Archaea</taxon>
        <taxon>Thermoproteota</taxon>
        <taxon>Thermoprotei</taxon>
        <taxon>Thermoproteales</taxon>
        <taxon>Thermoproteaceae</taxon>
        <taxon>Thermoproteus</taxon>
    </lineage>
</organism>